<name>A0A6H2GZE2_9BACL</name>
<dbReference type="EMBL" id="CP051428">
    <property type="protein sequence ID" value="QJC52803.1"/>
    <property type="molecule type" value="Genomic_DNA"/>
</dbReference>
<proteinExistence type="predicted"/>
<dbReference type="AlphaFoldDB" id="A0A6H2GZE2"/>
<evidence type="ECO:0000313" key="1">
    <source>
        <dbReference type="EMBL" id="QJC52803.1"/>
    </source>
</evidence>
<keyword evidence="2" id="KW-1185">Reference proteome</keyword>
<evidence type="ECO:0000313" key="2">
    <source>
        <dbReference type="Proteomes" id="UP000502136"/>
    </source>
</evidence>
<dbReference type="RefSeq" id="WP_168908355.1">
    <property type="nucleotide sequence ID" value="NZ_CP051428.1"/>
</dbReference>
<protein>
    <submittedName>
        <fullName evidence="1">Uncharacterized protein</fullName>
    </submittedName>
</protein>
<sequence length="65" mass="7431">MATYLVGVRWEKERIQIEAKNGTDAKRKYCRLKGRRYNDPWCGGSILTAEIVRSSNSNLIQSQLG</sequence>
<dbReference type="Proteomes" id="UP000502136">
    <property type="component" value="Chromosome"/>
</dbReference>
<organism evidence="1 2">
    <name type="scientific">Paenibacillus albicereus</name>
    <dbReference type="NCBI Taxonomy" id="2726185"/>
    <lineage>
        <taxon>Bacteria</taxon>
        <taxon>Bacillati</taxon>
        <taxon>Bacillota</taxon>
        <taxon>Bacilli</taxon>
        <taxon>Bacillales</taxon>
        <taxon>Paenibacillaceae</taxon>
        <taxon>Paenibacillus</taxon>
    </lineage>
</organism>
<reference evidence="1 2" key="1">
    <citation type="submission" date="2020-04" db="EMBL/GenBank/DDBJ databases">
        <title>Novel Paenibacillus strain UniB2 isolated from commercial digestive syrup.</title>
        <authorList>
            <person name="Thorat V."/>
            <person name="Kirdat K."/>
            <person name="Tiwarekar B."/>
            <person name="Yadav A."/>
        </authorList>
    </citation>
    <scope>NUCLEOTIDE SEQUENCE [LARGE SCALE GENOMIC DNA]</scope>
    <source>
        <strain evidence="1 2">UniB2</strain>
    </source>
</reference>
<dbReference type="KEGG" id="palr:HGI30_15325"/>
<gene>
    <name evidence="1" type="ORF">HGI30_15325</name>
</gene>
<accession>A0A6H2GZE2</accession>